<evidence type="ECO:0000313" key="5">
    <source>
        <dbReference type="EMBL" id="EJK52894.1"/>
    </source>
</evidence>
<dbReference type="AlphaFoldDB" id="K0RKR2"/>
<dbReference type="EMBL" id="AGNL01039020">
    <property type="protein sequence ID" value="EJK52894.1"/>
    <property type="molecule type" value="Genomic_DNA"/>
</dbReference>
<feature type="compositionally biased region" description="Low complexity" evidence="1">
    <location>
        <begin position="16"/>
        <end position="25"/>
    </location>
</feature>
<organism evidence="5 6">
    <name type="scientific">Thalassiosira oceanica</name>
    <name type="common">Marine diatom</name>
    <dbReference type="NCBI Taxonomy" id="159749"/>
    <lineage>
        <taxon>Eukaryota</taxon>
        <taxon>Sar</taxon>
        <taxon>Stramenopiles</taxon>
        <taxon>Ochrophyta</taxon>
        <taxon>Bacillariophyta</taxon>
        <taxon>Coscinodiscophyceae</taxon>
        <taxon>Thalassiosirophycidae</taxon>
        <taxon>Thalassiosirales</taxon>
        <taxon>Thalassiosiraceae</taxon>
        <taxon>Thalassiosira</taxon>
    </lineage>
</organism>
<dbReference type="PANTHER" id="PTHR10590:SF4">
    <property type="entry name" value="SOLUTE CARRIER FAMILY 28 MEMBER 3"/>
    <property type="match status" value="1"/>
</dbReference>
<feature type="transmembrane region" description="Helical" evidence="2">
    <location>
        <begin position="165"/>
        <end position="182"/>
    </location>
</feature>
<feature type="non-terminal residue" evidence="5">
    <location>
        <position position="401"/>
    </location>
</feature>
<sequence length="401" mass="42738">MTGEQPGDMRHSTLSTAQSSQAADAATDEERPFGDENASDTMEDYEQQAEEAALHDGYPSKDPDGDDEASEDGDFKLVQPYKGVICGSWAEGRGSAIAIVIIAAYSLWAFIVDFQRALPLFIVEMIVLGIVLTSKATDILIPEAKADITDKAVEFCMDKLPHSKIAALLCLGVMALVTGLMVNDPSNLVSLFGMAVFLSISWAMSYKPREVKWGPVISGIMKVDAVARAFSWLGDQVTILLGYTNVGSTFVYGYLDDKSLAENGVMMADGSTYFLTPPFYFAILSVVFFFSALVSILHYLGAIGFIVKRLGVFLGLVMGTSPVETFNCIANMFLSMTEAPLLIKPALANATESEIHAVMTAGFASVAGAVLAAYISFGANASDLLAATVMSAPAALAISKL</sequence>
<keyword evidence="2" id="KW-0812">Transmembrane</keyword>
<evidence type="ECO:0000256" key="2">
    <source>
        <dbReference type="SAM" id="Phobius"/>
    </source>
</evidence>
<comment type="caution">
    <text evidence="5">The sequence shown here is derived from an EMBL/GenBank/DDBJ whole genome shotgun (WGS) entry which is preliminary data.</text>
</comment>
<evidence type="ECO:0000259" key="3">
    <source>
        <dbReference type="Pfam" id="PF01773"/>
    </source>
</evidence>
<name>K0RKR2_THAOC</name>
<dbReference type="PANTHER" id="PTHR10590">
    <property type="entry name" value="SODIUM/NUCLEOSIDE COTRANSPORTER"/>
    <property type="match status" value="1"/>
</dbReference>
<evidence type="ECO:0000259" key="4">
    <source>
        <dbReference type="Pfam" id="PF07670"/>
    </source>
</evidence>
<dbReference type="GO" id="GO:0005886">
    <property type="term" value="C:plasma membrane"/>
    <property type="evidence" value="ECO:0007669"/>
    <property type="project" value="TreeGrafter"/>
</dbReference>
<evidence type="ECO:0000313" key="6">
    <source>
        <dbReference type="Proteomes" id="UP000266841"/>
    </source>
</evidence>
<keyword evidence="2" id="KW-1133">Transmembrane helix</keyword>
<dbReference type="InterPro" id="IPR011642">
    <property type="entry name" value="Gate_dom"/>
</dbReference>
<keyword evidence="6" id="KW-1185">Reference proteome</keyword>
<feature type="transmembrane region" description="Helical" evidence="2">
    <location>
        <begin position="117"/>
        <end position="134"/>
    </location>
</feature>
<evidence type="ECO:0000256" key="1">
    <source>
        <dbReference type="SAM" id="MobiDB-lite"/>
    </source>
</evidence>
<feature type="region of interest" description="Disordered" evidence="1">
    <location>
        <begin position="1"/>
        <end position="73"/>
    </location>
</feature>
<protein>
    <submittedName>
        <fullName evidence="5">Uncharacterized protein</fullName>
    </submittedName>
</protein>
<feature type="transmembrane region" description="Helical" evidence="2">
    <location>
        <begin position="188"/>
        <end position="206"/>
    </location>
</feature>
<feature type="transmembrane region" description="Helical" evidence="2">
    <location>
        <begin position="279"/>
        <end position="300"/>
    </location>
</feature>
<dbReference type="Pfam" id="PF07670">
    <property type="entry name" value="Gate"/>
    <property type="match status" value="1"/>
</dbReference>
<feature type="domain" description="Concentrative nucleoside transporter N-terminal" evidence="3">
    <location>
        <begin position="192"/>
        <end position="255"/>
    </location>
</feature>
<gene>
    <name evidence="5" type="ORF">THAOC_27781</name>
</gene>
<dbReference type="eggNOG" id="KOG3747">
    <property type="taxonomic scope" value="Eukaryota"/>
</dbReference>
<feature type="domain" description="Nucleoside transporter/FeoB GTPase Gate" evidence="4">
    <location>
        <begin position="283"/>
        <end position="379"/>
    </location>
</feature>
<dbReference type="GO" id="GO:0005415">
    <property type="term" value="F:nucleoside:sodium symporter activity"/>
    <property type="evidence" value="ECO:0007669"/>
    <property type="project" value="TreeGrafter"/>
</dbReference>
<accession>K0RKR2</accession>
<reference evidence="5 6" key="1">
    <citation type="journal article" date="2012" name="Genome Biol.">
        <title>Genome and low-iron response of an oceanic diatom adapted to chronic iron limitation.</title>
        <authorList>
            <person name="Lommer M."/>
            <person name="Specht M."/>
            <person name="Roy A.S."/>
            <person name="Kraemer L."/>
            <person name="Andreson R."/>
            <person name="Gutowska M.A."/>
            <person name="Wolf J."/>
            <person name="Bergner S.V."/>
            <person name="Schilhabel M.B."/>
            <person name="Klostermeier U.C."/>
            <person name="Beiko R.G."/>
            <person name="Rosenstiel P."/>
            <person name="Hippler M."/>
            <person name="Laroche J."/>
        </authorList>
    </citation>
    <scope>NUCLEOTIDE SEQUENCE [LARGE SCALE GENOMIC DNA]</scope>
    <source>
        <strain evidence="5 6">CCMP1005</strain>
    </source>
</reference>
<dbReference type="Pfam" id="PF01773">
    <property type="entry name" value="Nucleos_tra2_N"/>
    <property type="match status" value="1"/>
</dbReference>
<feature type="transmembrane region" description="Helical" evidence="2">
    <location>
        <begin position="312"/>
        <end position="335"/>
    </location>
</feature>
<dbReference type="OrthoDB" id="6075923at2759"/>
<feature type="compositionally biased region" description="Acidic residues" evidence="1">
    <location>
        <begin position="37"/>
        <end position="49"/>
    </location>
</feature>
<proteinExistence type="predicted"/>
<feature type="transmembrane region" description="Helical" evidence="2">
    <location>
        <begin position="355"/>
        <end position="375"/>
    </location>
</feature>
<dbReference type="Proteomes" id="UP000266841">
    <property type="component" value="Unassembled WGS sequence"/>
</dbReference>
<dbReference type="InterPro" id="IPR002668">
    <property type="entry name" value="CNT_N_dom"/>
</dbReference>
<feature type="compositionally biased region" description="Basic and acidic residues" evidence="1">
    <location>
        <begin position="52"/>
        <end position="63"/>
    </location>
</feature>
<keyword evidence="2" id="KW-0472">Membrane</keyword>
<feature type="transmembrane region" description="Helical" evidence="2">
    <location>
        <begin position="94"/>
        <end position="111"/>
    </location>
</feature>
<dbReference type="InterPro" id="IPR008276">
    <property type="entry name" value="C_nuclsd_transpt"/>
</dbReference>